<evidence type="ECO:0000259" key="13">
    <source>
        <dbReference type="Pfam" id="PF08264"/>
    </source>
</evidence>
<dbReference type="InterPro" id="IPR009008">
    <property type="entry name" value="Val/Leu/Ile-tRNA-synth_edit"/>
</dbReference>
<keyword evidence="5 11" id="KW-0067">ATP-binding</keyword>
<dbReference type="PATRIC" id="fig|1706433.3.peg.93"/>
<name>A0A150JK62_9EURY</name>
<feature type="binding site" evidence="11">
    <location>
        <position position="531"/>
    </location>
    <ligand>
        <name>ATP</name>
        <dbReference type="ChEBI" id="CHEBI:30616"/>
    </ligand>
</feature>
<dbReference type="EC" id="6.1.1.9" evidence="11"/>
<dbReference type="HAMAP" id="MF_02005">
    <property type="entry name" value="Val_tRNA_synth_type2"/>
    <property type="match status" value="1"/>
</dbReference>
<dbReference type="AlphaFoldDB" id="A0A150JK62"/>
<evidence type="ECO:0000256" key="1">
    <source>
        <dbReference type="ARBA" id="ARBA00004496"/>
    </source>
</evidence>
<dbReference type="GO" id="GO:0006438">
    <property type="term" value="P:valyl-tRNA aminoacylation"/>
    <property type="evidence" value="ECO:0007669"/>
    <property type="project" value="UniProtKB-UniRule"/>
</dbReference>
<feature type="short sequence motif" description="'KMSKS' region" evidence="11">
    <location>
        <begin position="528"/>
        <end position="532"/>
    </location>
</feature>
<evidence type="ECO:0000313" key="14">
    <source>
        <dbReference type="EMBL" id="KYC55440.1"/>
    </source>
</evidence>
<sequence>MLDKDYDGKKIEKKWQNYWLEQEIFKFNPDREGKVYVLDTPPPFTSGSLHMGHVMDFTWIDFIQRYKRMRGFNVYCPQGFDCHGLPTELKVEHEFKISKNDKEAFIEKCKEWTAYCVDKMRKQMTDIGYFPDWSRMYLTMRPEYIKLIQKTLIDFYNKGYLFREKHPILWCPKCMTALAKAEVGYEEKEGKLYYLKLPVEGENEHVEIATTRPELMPSCVGVFFNPKDPRYLKFRDKNVTLPIFGRNVPILSDEEVDMSFGTGIVYCCTYGDEQDILWQKKYDLEVITSITEDGKLNAGKNYVNLPIKEARKIIVSELNSLGLLIKEEKIKHRVLLHVERGSCKSPIELLPMEQYFINVKDYKNHLIEIGKNISWNPEYMYNRFYDWTDSMDWDWIISRQRVFGTPIPFWKCKECGELIPAKEDLLPVDPRFDMPKEKCKCGSTKFIGESDVCDCWVDSSATPLAISKYNVDESFFSKTYPSTIRPQGYEIIRTWLFYTLFRCNLITGINPWKETIIHGMVAGPDGRKMSKSLGNVIEPDEPLSKYCADALRQWALLASKGEDFPFTWKEIEHGNRFLTKLWNVSRFIEMNIADANMSNISFDLLTTSDKWILSKLTDLTKLARKELDDYNFAIVLKEIRTFIWHEVADNYIEIVKYRLYNNIKKDEAAFTLKTLLRNLIGLISPYTPHISEEIYNEIFSEEKINSIHLTEYPSFDFYDKDASEKGEMLKDITVAIRRYKSELKMPLNAPIHSVIVYTEKNIKEIKEDISNSMNISNLELKEGKPDIDEKIIEVIPRYDIIGPKFGKDVQKVKILLKDNLSKLEENGQITVEGFDLNRDYIERVEREFFKKGKRVNVIKDKNFIVEIL</sequence>
<dbReference type="CDD" id="cd07962">
    <property type="entry name" value="Anticodon_Ia_Val"/>
    <property type="match status" value="1"/>
</dbReference>
<evidence type="ECO:0000256" key="2">
    <source>
        <dbReference type="ARBA" id="ARBA00022490"/>
    </source>
</evidence>
<accession>A0A150JK62</accession>
<keyword evidence="2 11" id="KW-0963">Cytoplasm</keyword>
<dbReference type="InterPro" id="IPR002303">
    <property type="entry name" value="Valyl-tRNA_ligase"/>
</dbReference>
<proteinExistence type="inferred from homology"/>
<dbReference type="Gene3D" id="3.40.50.620">
    <property type="entry name" value="HUPs"/>
    <property type="match status" value="2"/>
</dbReference>
<dbReference type="Gene3D" id="1.10.730.10">
    <property type="entry name" value="Isoleucyl-tRNA Synthetase, Domain 1"/>
    <property type="match status" value="1"/>
</dbReference>
<protein>
    <recommendedName>
        <fullName evidence="11">Valine--tRNA ligase</fullName>
        <ecNumber evidence="11">6.1.1.9</ecNumber>
    </recommendedName>
    <alternativeName>
        <fullName evidence="11">Valyl-tRNA synthetase</fullName>
        <shortName evidence="11">ValRS</shortName>
    </alternativeName>
</protein>
<evidence type="ECO:0000313" key="16">
    <source>
        <dbReference type="Proteomes" id="UP000092420"/>
    </source>
</evidence>
<dbReference type="GO" id="GO:0005524">
    <property type="term" value="F:ATP binding"/>
    <property type="evidence" value="ECO:0007669"/>
    <property type="project" value="UniProtKB-UniRule"/>
</dbReference>
<dbReference type="InterPro" id="IPR014729">
    <property type="entry name" value="Rossmann-like_a/b/a_fold"/>
</dbReference>
<dbReference type="SUPFAM" id="SSF50677">
    <property type="entry name" value="ValRS/IleRS/LeuRS editing domain"/>
    <property type="match status" value="1"/>
</dbReference>
<accession>A0A150JDY6</accession>
<evidence type="ECO:0000256" key="9">
    <source>
        <dbReference type="ARBA" id="ARBA00055630"/>
    </source>
</evidence>
<dbReference type="GO" id="GO:0002161">
    <property type="term" value="F:aminoacyl-tRNA deacylase activity"/>
    <property type="evidence" value="ECO:0007669"/>
    <property type="project" value="InterPro"/>
</dbReference>
<evidence type="ECO:0000256" key="4">
    <source>
        <dbReference type="ARBA" id="ARBA00022741"/>
    </source>
</evidence>
<accession>A0A150JMM0</accession>
<dbReference type="PRINTS" id="PR00986">
    <property type="entry name" value="TRNASYNTHVAL"/>
</dbReference>
<organism evidence="15">
    <name type="scientific">Candidatus Methanofastidiosum methylothiophilum</name>
    <dbReference type="NCBI Taxonomy" id="1705564"/>
    <lineage>
        <taxon>Archaea</taxon>
        <taxon>Methanobacteriati</taxon>
        <taxon>Methanobacteriota</taxon>
        <taxon>Stenosarchaea group</taxon>
        <taxon>Candidatus Methanofastidiosia</taxon>
        <taxon>Candidatus Methanofastidiosales</taxon>
        <taxon>Candidatus Methanofastidiosaceae</taxon>
        <taxon>Candidatus Methanofastidiosum</taxon>
    </lineage>
</organism>
<keyword evidence="7 11" id="KW-0030">Aminoacyl-tRNA synthetase</keyword>
<dbReference type="Pfam" id="PF08264">
    <property type="entry name" value="Anticodon_1"/>
    <property type="match status" value="1"/>
</dbReference>
<dbReference type="InterPro" id="IPR001412">
    <property type="entry name" value="aa-tRNA-synth_I_CS"/>
</dbReference>
<dbReference type="SUPFAM" id="SSF47323">
    <property type="entry name" value="Anticodon-binding domain of a subclass of class I aminoacyl-tRNA synthetases"/>
    <property type="match status" value="1"/>
</dbReference>
<feature type="domain" description="Methionyl/Valyl/Leucyl/Isoleucyl-tRNA synthetase anticodon-binding" evidence="13">
    <location>
        <begin position="609"/>
        <end position="754"/>
    </location>
</feature>
<evidence type="ECO:0000256" key="7">
    <source>
        <dbReference type="ARBA" id="ARBA00023146"/>
    </source>
</evidence>
<comment type="caution">
    <text evidence="15">The sequence shown here is derived from an EMBL/GenBank/DDBJ whole genome shotgun (WGS) entry which is preliminary data.</text>
</comment>
<dbReference type="PROSITE" id="PS00178">
    <property type="entry name" value="AA_TRNA_LIGASE_I"/>
    <property type="match status" value="1"/>
</dbReference>
<comment type="function">
    <text evidence="9 11">Catalyzes the attachment of valine to tRNA(Val). As ValRS can inadvertently accommodate and process structurally similar amino acids such as threonine, to avoid such errors, it has a 'posttransfer' editing activity that hydrolyzes mischarged Thr-tRNA(Val) in a tRNA-dependent manner.</text>
</comment>
<evidence type="ECO:0000256" key="6">
    <source>
        <dbReference type="ARBA" id="ARBA00022917"/>
    </source>
</evidence>
<keyword evidence="4 11" id="KW-0547">Nucleotide-binding</keyword>
<dbReference type="SUPFAM" id="SSF52374">
    <property type="entry name" value="Nucleotidylyl transferase"/>
    <property type="match status" value="1"/>
</dbReference>
<evidence type="ECO:0000313" key="15">
    <source>
        <dbReference type="EMBL" id="KYC58525.1"/>
    </source>
</evidence>
<dbReference type="Proteomes" id="UP000092420">
    <property type="component" value="Unassembled WGS sequence"/>
</dbReference>
<comment type="catalytic activity">
    <reaction evidence="8 11">
        <text>tRNA(Val) + L-valine + ATP = L-valyl-tRNA(Val) + AMP + diphosphate</text>
        <dbReference type="Rhea" id="RHEA:10704"/>
        <dbReference type="Rhea" id="RHEA-COMP:9672"/>
        <dbReference type="Rhea" id="RHEA-COMP:9708"/>
        <dbReference type="ChEBI" id="CHEBI:30616"/>
        <dbReference type="ChEBI" id="CHEBI:33019"/>
        <dbReference type="ChEBI" id="CHEBI:57762"/>
        <dbReference type="ChEBI" id="CHEBI:78442"/>
        <dbReference type="ChEBI" id="CHEBI:78537"/>
        <dbReference type="ChEBI" id="CHEBI:456215"/>
        <dbReference type="EC" id="6.1.1.9"/>
    </reaction>
</comment>
<dbReference type="PATRIC" id="fig|1706435.3.peg.265"/>
<evidence type="ECO:0000256" key="11">
    <source>
        <dbReference type="HAMAP-Rule" id="MF_02005"/>
    </source>
</evidence>
<dbReference type="NCBIfam" id="TIGR00422">
    <property type="entry name" value="valS"/>
    <property type="match status" value="1"/>
</dbReference>
<dbReference type="PANTHER" id="PTHR11946">
    <property type="entry name" value="VALYL-TRNA SYNTHETASES"/>
    <property type="match status" value="1"/>
</dbReference>
<gene>
    <name evidence="15" type="primary">ileS_1</name>
    <name evidence="11" type="synonym">valS</name>
    <name evidence="14" type="ORF">AN188_00090</name>
    <name evidence="15" type="ORF">APG09_00274</name>
</gene>
<dbReference type="InterPro" id="IPR033705">
    <property type="entry name" value="Anticodon_Ia_Val"/>
</dbReference>
<evidence type="ECO:0000256" key="3">
    <source>
        <dbReference type="ARBA" id="ARBA00022598"/>
    </source>
</evidence>
<dbReference type="EMBL" id="LNJB01000001">
    <property type="protein sequence ID" value="KYC55440.1"/>
    <property type="molecule type" value="Genomic_DNA"/>
</dbReference>
<dbReference type="InterPro" id="IPR013155">
    <property type="entry name" value="M/V/L/I-tRNA-synth_anticd-bd"/>
</dbReference>
<evidence type="ECO:0000256" key="8">
    <source>
        <dbReference type="ARBA" id="ARBA00047552"/>
    </source>
</evidence>
<dbReference type="EMBL" id="LNJE01000002">
    <property type="protein sequence ID" value="KYC58525.1"/>
    <property type="molecule type" value="Genomic_DNA"/>
</dbReference>
<evidence type="ECO:0000256" key="5">
    <source>
        <dbReference type="ARBA" id="ARBA00022840"/>
    </source>
</evidence>
<dbReference type="GO" id="GO:0004832">
    <property type="term" value="F:valine-tRNA ligase activity"/>
    <property type="evidence" value="ECO:0007669"/>
    <property type="project" value="UniProtKB-UniRule"/>
</dbReference>
<dbReference type="InterPro" id="IPR002300">
    <property type="entry name" value="aa-tRNA-synth_Ia"/>
</dbReference>
<reference evidence="15 16" key="1">
    <citation type="journal article" date="2016" name="ISME J.">
        <title>Chasing the elusive Euryarchaeota class WSA2: genomes reveal a uniquely fastidious methyl-reducing methanogen.</title>
        <authorList>
            <person name="Nobu M.K."/>
            <person name="Narihiro T."/>
            <person name="Kuroda K."/>
            <person name="Mei R."/>
            <person name="Liu W.T."/>
        </authorList>
    </citation>
    <scope>NUCLEOTIDE SEQUENCE [LARGE SCALE GENOMIC DNA]</scope>
    <source>
        <strain evidence="14">ADurb1013_Bin02101</strain>
        <strain evidence="15">ADurb1213_Bin02801</strain>
    </source>
</reference>
<dbReference type="InterPro" id="IPR022874">
    <property type="entry name" value="Valine-tRNA_ligase_type_2"/>
</dbReference>
<dbReference type="PANTHER" id="PTHR11946:SF93">
    <property type="entry name" value="VALINE--TRNA LIGASE, CHLOROPLASTIC_MITOCHONDRIAL 2"/>
    <property type="match status" value="1"/>
</dbReference>
<dbReference type="InterPro" id="IPR009080">
    <property type="entry name" value="tRNAsynth_Ia_anticodon-bd"/>
</dbReference>
<dbReference type="FunFam" id="3.40.50.620:FF:000192">
    <property type="entry name" value="Valine--tRNA ligase"/>
    <property type="match status" value="1"/>
</dbReference>
<dbReference type="Pfam" id="PF00133">
    <property type="entry name" value="tRNA-synt_1"/>
    <property type="match status" value="1"/>
</dbReference>
<keyword evidence="3 11" id="KW-0436">Ligase</keyword>
<evidence type="ECO:0000259" key="12">
    <source>
        <dbReference type="Pfam" id="PF00133"/>
    </source>
</evidence>
<evidence type="ECO:0000256" key="10">
    <source>
        <dbReference type="ARBA" id="ARBA00061452"/>
    </source>
</evidence>
<dbReference type="NCBIfam" id="NF009687">
    <property type="entry name" value="PRK13208.1"/>
    <property type="match status" value="1"/>
</dbReference>
<dbReference type="GO" id="GO:0005829">
    <property type="term" value="C:cytosol"/>
    <property type="evidence" value="ECO:0007669"/>
    <property type="project" value="TreeGrafter"/>
</dbReference>
<comment type="similarity">
    <text evidence="10 11">Belongs to the class-I aminoacyl-tRNA synthetase family. ValS type 2 subfamily.</text>
</comment>
<feature type="short sequence motif" description="'HIGH' region" evidence="11">
    <location>
        <begin position="43"/>
        <end position="53"/>
    </location>
</feature>
<comment type="domain">
    <text evidence="11">ValRS has two distinct active sites: one for aminoacylation and one for editing. The misactivated threonine is translocated from the active site to the editing site.</text>
</comment>
<keyword evidence="6 11" id="KW-0648">Protein biosynthesis</keyword>
<feature type="domain" description="Aminoacyl-tRNA synthetase class Ia" evidence="12">
    <location>
        <begin position="14"/>
        <end position="564"/>
    </location>
</feature>
<comment type="subcellular location">
    <subcellularLocation>
        <location evidence="1 11">Cytoplasm</location>
    </subcellularLocation>
</comment>